<evidence type="ECO:0000313" key="1">
    <source>
        <dbReference type="EMBL" id="MST88615.1"/>
    </source>
</evidence>
<dbReference type="Proteomes" id="UP000442619">
    <property type="component" value="Unassembled WGS sequence"/>
</dbReference>
<proteinExistence type="predicted"/>
<reference evidence="1 2" key="1">
    <citation type="submission" date="2019-08" db="EMBL/GenBank/DDBJ databases">
        <title>In-depth cultivation of the pig gut microbiome towards novel bacterial diversity and tailored functional studies.</title>
        <authorList>
            <person name="Wylensek D."/>
            <person name="Hitch T.C.A."/>
            <person name="Clavel T."/>
        </authorList>
    </citation>
    <scope>NUCLEOTIDE SEQUENCE [LARGE SCALE GENOMIC DNA]</scope>
    <source>
        <strain evidence="1 2">CA-Schmier-601-WT-3</strain>
    </source>
</reference>
<comment type="caution">
    <text evidence="1">The sequence shown here is derived from an EMBL/GenBank/DDBJ whole genome shotgun (WGS) entry which is preliminary data.</text>
</comment>
<dbReference type="EMBL" id="VUNM01000004">
    <property type="protein sequence ID" value="MST88615.1"/>
    <property type="molecule type" value="Genomic_DNA"/>
</dbReference>
<evidence type="ECO:0000313" key="2">
    <source>
        <dbReference type="Proteomes" id="UP000442619"/>
    </source>
</evidence>
<protein>
    <submittedName>
        <fullName evidence="1">Uncharacterized protein</fullName>
    </submittedName>
</protein>
<accession>A0A844FSK0</accession>
<dbReference type="RefSeq" id="WP_154514550.1">
    <property type="nucleotide sequence ID" value="NZ_VUNM01000004.1"/>
</dbReference>
<name>A0A844FSK0_9FIRM</name>
<dbReference type="AlphaFoldDB" id="A0A844FSK0"/>
<sequence length="96" mass="11172">MERSFMKFSGIIKDITSKSNSTFNRQFEYIGLYGLVEILYSRTSNYTLVFAVFKGATKPYHYIKTTPGNLTQGQNGYVYLTTAHHRYVFEIVESYK</sequence>
<gene>
    <name evidence="1" type="ORF">FYJ79_03310</name>
</gene>
<organism evidence="1 2">
    <name type="scientific">Sharpea porci</name>
    <dbReference type="NCBI Taxonomy" id="2652286"/>
    <lineage>
        <taxon>Bacteria</taxon>
        <taxon>Bacillati</taxon>
        <taxon>Bacillota</taxon>
        <taxon>Erysipelotrichia</taxon>
        <taxon>Erysipelotrichales</taxon>
        <taxon>Coprobacillaceae</taxon>
        <taxon>Sharpea</taxon>
    </lineage>
</organism>
<keyword evidence="2" id="KW-1185">Reference proteome</keyword>